<dbReference type="Gene3D" id="2.50.20.10">
    <property type="entry name" value="Lipoprotein localisation LolA/LolB/LppX"/>
    <property type="match status" value="1"/>
</dbReference>
<name>A0A1Y5EJL3_COLPS</name>
<feature type="signal peptide" evidence="1">
    <location>
        <begin position="1"/>
        <end position="23"/>
    </location>
</feature>
<dbReference type="Proteomes" id="UP000243053">
    <property type="component" value="Unassembled WGS sequence"/>
</dbReference>
<accession>A0A1Y5EJL3</accession>
<dbReference type="InterPro" id="IPR010752">
    <property type="entry name" value="DUF1329"/>
</dbReference>
<evidence type="ECO:0000256" key="1">
    <source>
        <dbReference type="SAM" id="SignalP"/>
    </source>
</evidence>
<proteinExistence type="predicted"/>
<sequence>MLKKSILYTALATLTITATSTFAAISADQVKRLQQELTPVGAERAGNADGSIPAWTGGLTEVPANWQRGDDRPDPFAGEQPLFTITAANADQYSDKLTAGAKALLKQYPEFSMPVYKTHRSAAWPQYVYDNITKSATTAKLSSDGNGVSAVWGAVPFPIPENGNEVIWNHNLRYLGSFRNIPSGIENTIYNNGQRLEWLHDIKVHFTYYDAAVTVKEQEAGNIFRYSSQTLSPSRSSGEGTLAMENIDAKNTPRKAWTYDPGERRVRRAPNLAFDTPDRPVNVVDDYDMFSGSPERYNWKLVGKKEIYVPYNNNPLNSIKHAIKDVYASPVIKSELTRYELHRVWVVEATTRDDARHLYAKREFYIDEDTWTILATDKYDGNGNLWRVGFNYPVTAPEVPVTAGGFYVHYDLKVGAYYSFFGVSGQKKAQTFDEKPPKTSYYTPAALRRRGR</sequence>
<gene>
    <name evidence="2" type="ORF">A9Q75_05520</name>
</gene>
<evidence type="ECO:0000313" key="3">
    <source>
        <dbReference type="Proteomes" id="UP000243053"/>
    </source>
</evidence>
<evidence type="ECO:0008006" key="4">
    <source>
        <dbReference type="Google" id="ProtNLM"/>
    </source>
</evidence>
<dbReference type="AlphaFoldDB" id="A0A1Y5EJL3"/>
<keyword evidence="1" id="KW-0732">Signal</keyword>
<dbReference type="CDD" id="cd16329">
    <property type="entry name" value="LolA_like"/>
    <property type="match status" value="1"/>
</dbReference>
<protein>
    <recommendedName>
        <fullName evidence="4">DUF1329 domain-containing protein</fullName>
    </recommendedName>
</protein>
<dbReference type="Pfam" id="PF07044">
    <property type="entry name" value="DUF1329"/>
    <property type="match status" value="1"/>
</dbReference>
<dbReference type="EMBL" id="MAAF01000038">
    <property type="protein sequence ID" value="OUR82610.1"/>
    <property type="molecule type" value="Genomic_DNA"/>
</dbReference>
<evidence type="ECO:0000313" key="2">
    <source>
        <dbReference type="EMBL" id="OUR82610.1"/>
    </source>
</evidence>
<reference evidence="3" key="1">
    <citation type="journal article" date="2017" name="Proc. Natl. Acad. Sci. U.S.A.">
        <title>Simulation of Deepwater Horizon oil plume reveals substrate specialization within a complex community of hydrocarbon degraders.</title>
        <authorList>
            <person name="Hu P."/>
            <person name="Dubinsky E.A."/>
            <person name="Probst A.J."/>
            <person name="Wang J."/>
            <person name="Sieber C.M.K."/>
            <person name="Tom L.M."/>
            <person name="Gardinali P."/>
            <person name="Banfield J.F."/>
            <person name="Atlas R.M."/>
            <person name="Andersen G.L."/>
        </authorList>
    </citation>
    <scope>NUCLEOTIDE SEQUENCE [LARGE SCALE GENOMIC DNA]</scope>
</reference>
<organism evidence="2 3">
    <name type="scientific">Colwellia psychrerythraea</name>
    <name type="common">Vibrio psychroerythus</name>
    <dbReference type="NCBI Taxonomy" id="28229"/>
    <lineage>
        <taxon>Bacteria</taxon>
        <taxon>Pseudomonadati</taxon>
        <taxon>Pseudomonadota</taxon>
        <taxon>Gammaproteobacteria</taxon>
        <taxon>Alteromonadales</taxon>
        <taxon>Colwelliaceae</taxon>
        <taxon>Colwellia</taxon>
    </lineage>
</organism>
<feature type="chain" id="PRO_5012056983" description="DUF1329 domain-containing protein" evidence="1">
    <location>
        <begin position="24"/>
        <end position="452"/>
    </location>
</feature>
<comment type="caution">
    <text evidence="2">The sequence shown here is derived from an EMBL/GenBank/DDBJ whole genome shotgun (WGS) entry which is preliminary data.</text>
</comment>